<feature type="compositionally biased region" description="Acidic residues" evidence="1">
    <location>
        <begin position="272"/>
        <end position="284"/>
    </location>
</feature>
<evidence type="ECO:0000313" key="3">
    <source>
        <dbReference type="Proteomes" id="UP000660729"/>
    </source>
</evidence>
<feature type="compositionally biased region" description="Polar residues" evidence="1">
    <location>
        <begin position="431"/>
        <end position="441"/>
    </location>
</feature>
<dbReference type="AlphaFoldDB" id="A0A8H6RJC9"/>
<accession>A0A8H6RJC9</accession>
<feature type="compositionally biased region" description="Low complexity" evidence="1">
    <location>
        <begin position="229"/>
        <end position="258"/>
    </location>
</feature>
<feature type="compositionally biased region" description="Acidic residues" evidence="1">
    <location>
        <begin position="469"/>
        <end position="520"/>
    </location>
</feature>
<reference evidence="2" key="1">
    <citation type="submission" date="2020-04" db="EMBL/GenBank/DDBJ databases">
        <title>Draft genome resource of the tomato pathogen Pseudocercospora fuligena.</title>
        <authorList>
            <person name="Zaccaron A."/>
        </authorList>
    </citation>
    <scope>NUCLEOTIDE SEQUENCE</scope>
    <source>
        <strain evidence="2">PF001</strain>
    </source>
</reference>
<protein>
    <submittedName>
        <fullName evidence="2">Uncharacterized protein</fullName>
    </submittedName>
</protein>
<dbReference type="OrthoDB" id="3650262at2759"/>
<dbReference type="Proteomes" id="UP000660729">
    <property type="component" value="Unassembled WGS sequence"/>
</dbReference>
<keyword evidence="3" id="KW-1185">Reference proteome</keyword>
<feature type="region of interest" description="Disordered" evidence="1">
    <location>
        <begin position="411"/>
        <end position="520"/>
    </location>
</feature>
<sequence>MGNKERKELLGTPQWDLENRAAAHLLFILYDLWPNHRDDLIRIFHRMFPQMQRVRLTISHLRDTWKNRWAAKRYAYVRIDRPNDRDRTPLTQAELNDLATLTSIIQRWAAQLGTTLNPPTTAEKRPYDDQAYDFSRGVADPNDNLSTYVNKVTGARAALRPGDSIPQWIIDIMTVGNQTDTKLEFGMPVDGLPAQLPFTIGHDVNEDGRPLHAGIAPQAPAVAPPPLPVFQAPPAQPAPAAQQAPAPPTQALAQQPAQKHLPSQANVVDLTGDSDDEDAQDSDLEAPITRRTRLTKRGRTSQPSRRRRQVYYDDDDEDDDESPGEPSDDEEDDDFPGPSGKRARTDAPQPRPQPQPMVQRGRAPLRTLMPKPSGPFIGSGKVGVAPDDAHLLPHKQIEMYRKGLTMDGRPLRPVQFGANRNANSVPVPFSKNYTRYTTTPNDDAPLFSDALDPPEQDIPAPHLGNFEGDNQDNAEDEEEPAEASDPEEVDDDQEAGLAEESDDEESEAEEEDEEDLYAEG</sequence>
<evidence type="ECO:0000256" key="1">
    <source>
        <dbReference type="SAM" id="MobiDB-lite"/>
    </source>
</evidence>
<evidence type="ECO:0000313" key="2">
    <source>
        <dbReference type="EMBL" id="KAF7192198.1"/>
    </source>
</evidence>
<feature type="region of interest" description="Disordered" evidence="1">
    <location>
        <begin position="200"/>
        <end position="382"/>
    </location>
</feature>
<proteinExistence type="predicted"/>
<name>A0A8H6RJC9_9PEZI</name>
<comment type="caution">
    <text evidence="2">The sequence shown here is derived from an EMBL/GenBank/DDBJ whole genome shotgun (WGS) entry which is preliminary data.</text>
</comment>
<organism evidence="2 3">
    <name type="scientific">Pseudocercospora fuligena</name>
    <dbReference type="NCBI Taxonomy" id="685502"/>
    <lineage>
        <taxon>Eukaryota</taxon>
        <taxon>Fungi</taxon>
        <taxon>Dikarya</taxon>
        <taxon>Ascomycota</taxon>
        <taxon>Pezizomycotina</taxon>
        <taxon>Dothideomycetes</taxon>
        <taxon>Dothideomycetidae</taxon>
        <taxon>Mycosphaerellales</taxon>
        <taxon>Mycosphaerellaceae</taxon>
        <taxon>Pseudocercospora</taxon>
    </lineage>
</organism>
<dbReference type="EMBL" id="JABCIY010000150">
    <property type="protein sequence ID" value="KAF7192198.1"/>
    <property type="molecule type" value="Genomic_DNA"/>
</dbReference>
<feature type="compositionally biased region" description="Basic residues" evidence="1">
    <location>
        <begin position="290"/>
        <end position="309"/>
    </location>
</feature>
<gene>
    <name evidence="2" type="ORF">HII31_06584</name>
</gene>
<feature type="compositionally biased region" description="Acidic residues" evidence="1">
    <location>
        <begin position="312"/>
        <end position="335"/>
    </location>
</feature>